<comment type="caution">
    <text evidence="1">The sequence shown here is derived from an EMBL/GenBank/DDBJ whole genome shotgun (WGS) entry which is preliminary data.</text>
</comment>
<protein>
    <submittedName>
        <fullName evidence="1">Uncharacterized protein</fullName>
    </submittedName>
</protein>
<dbReference type="Proteomes" id="UP000681526">
    <property type="component" value="Unassembled WGS sequence"/>
</dbReference>
<sequence length="136" mass="15032">MRQDSWISVDVKQVEHLELPEGFLPLLVGTVLRFYGERLCFGGYPADRPFFLAAYFLPTATIYTSLLVDPEQLLGDMHDDAIEYGRDEPMVADSGFVLSATVTNELVAEPGLIGCRTVVVLDSHFEGAQVLKGVRP</sequence>
<accession>A0ABM8V8F6</accession>
<dbReference type="EMBL" id="CAJRAY010000091">
    <property type="protein sequence ID" value="CAG5092211.1"/>
    <property type="molecule type" value="Genomic_DNA"/>
</dbReference>
<evidence type="ECO:0000313" key="1">
    <source>
        <dbReference type="EMBL" id="CAG5092211.1"/>
    </source>
</evidence>
<organism evidence="1 2">
    <name type="scientific">Thermobacillus xylanilyticus</name>
    <dbReference type="NCBI Taxonomy" id="76633"/>
    <lineage>
        <taxon>Bacteria</taxon>
        <taxon>Bacillati</taxon>
        <taxon>Bacillota</taxon>
        <taxon>Bacilli</taxon>
        <taxon>Bacillales</taxon>
        <taxon>Paenibacillaceae</taxon>
        <taxon>Thermobacillus</taxon>
    </lineage>
</organism>
<gene>
    <name evidence="1" type="primary">txxe 3262</name>
    <name evidence="1" type="ORF">TXXE_17835</name>
</gene>
<dbReference type="RefSeq" id="WP_213486408.1">
    <property type="nucleotide sequence ID" value="NZ_CAJRAY010000091.1"/>
</dbReference>
<reference evidence="1 2" key="1">
    <citation type="submission" date="2021-04" db="EMBL/GenBank/DDBJ databases">
        <authorList>
            <person name="Rakotoarivonina H."/>
        </authorList>
    </citation>
    <scope>NUCLEOTIDE SEQUENCE [LARGE SCALE GENOMIC DNA]</scope>
    <source>
        <strain evidence="1 2">XE</strain>
    </source>
</reference>
<name>A0ABM8V8F6_THEXY</name>
<proteinExistence type="predicted"/>
<evidence type="ECO:0000313" key="2">
    <source>
        <dbReference type="Proteomes" id="UP000681526"/>
    </source>
</evidence>
<keyword evidence="2" id="KW-1185">Reference proteome</keyword>